<accession>A0A2T7NMG4</accession>
<dbReference type="Pfam" id="PF07801">
    <property type="entry name" value="DUF1647"/>
    <property type="match status" value="1"/>
</dbReference>
<dbReference type="PANTHER" id="PTHR31389">
    <property type="entry name" value="LD39211P"/>
    <property type="match status" value="1"/>
</dbReference>
<gene>
    <name evidence="1" type="ORF">C0Q70_18165</name>
</gene>
<dbReference type="OrthoDB" id="5954868at2759"/>
<keyword evidence="2" id="KW-1185">Reference proteome</keyword>
<evidence type="ECO:0000313" key="1">
    <source>
        <dbReference type="EMBL" id="PVD22355.1"/>
    </source>
</evidence>
<proteinExistence type="predicted"/>
<organism evidence="1 2">
    <name type="scientific">Pomacea canaliculata</name>
    <name type="common">Golden apple snail</name>
    <dbReference type="NCBI Taxonomy" id="400727"/>
    <lineage>
        <taxon>Eukaryota</taxon>
        <taxon>Metazoa</taxon>
        <taxon>Spiralia</taxon>
        <taxon>Lophotrochozoa</taxon>
        <taxon>Mollusca</taxon>
        <taxon>Gastropoda</taxon>
        <taxon>Caenogastropoda</taxon>
        <taxon>Architaenioglossa</taxon>
        <taxon>Ampullarioidea</taxon>
        <taxon>Ampullariidae</taxon>
        <taxon>Pomacea</taxon>
    </lineage>
</organism>
<evidence type="ECO:0000313" key="2">
    <source>
        <dbReference type="Proteomes" id="UP000245119"/>
    </source>
</evidence>
<sequence length="467" mass="53450">MNRKIKLLLSLILLGTTCVVLMNYIDITNNHVTWLSFLKPESRVYKTAKEHFANRTCDNKDVGPCVDPACNTTFLPPRARLQRLVSTQYNVSSRHLEVLSSLGARVPPADLVFLTAASEDHFDESQGVIRDLHEKVFPWLSNNTNYTYNLIYYDLGLANKSLALLTKYCRCHVLSFPFQSLPEVFKNLRTYQWKPLLVKAHSSHSKLLMWMDASVRFKSGDVSLIIQRVMADGFFIQHHIYMMPRHVMPVMLQYFHTEACLLAPFYEVEANFFVVKNEPLMSKAVLDPWVACAFAPRCVYPGDDWRKLLACFDNKRGYSDISDLHTLTPGSDWHVYLDQESRKLTSFHPSADTATDRLVSEKHDNNITSLYLQRWEVYKTAKEHFANRICDNKDVGPCVDPACNTTFLPPRARLQRLVSTQYNVSSRHLEVLSSLGARVPPADLVFLTAASEDHFDESQGVIRGLHE</sequence>
<comment type="caution">
    <text evidence="1">The sequence shown here is derived from an EMBL/GenBank/DDBJ whole genome shotgun (WGS) entry which is preliminary data.</text>
</comment>
<dbReference type="InterPro" id="IPR012444">
    <property type="entry name" value="DUF1647"/>
</dbReference>
<dbReference type="PANTHER" id="PTHR31389:SF4">
    <property type="entry name" value="LD39211P"/>
    <property type="match status" value="1"/>
</dbReference>
<reference evidence="1 2" key="1">
    <citation type="submission" date="2018-04" db="EMBL/GenBank/DDBJ databases">
        <title>The genome of golden apple snail Pomacea canaliculata provides insight into stress tolerance and invasive adaptation.</title>
        <authorList>
            <person name="Liu C."/>
            <person name="Liu B."/>
            <person name="Ren Y."/>
            <person name="Zhang Y."/>
            <person name="Wang H."/>
            <person name="Li S."/>
            <person name="Jiang F."/>
            <person name="Yin L."/>
            <person name="Zhang G."/>
            <person name="Qian W."/>
            <person name="Fan W."/>
        </authorList>
    </citation>
    <scope>NUCLEOTIDE SEQUENCE [LARGE SCALE GENOMIC DNA]</scope>
    <source>
        <strain evidence="1">SZHN2017</strain>
        <tissue evidence="1">Muscle</tissue>
    </source>
</reference>
<name>A0A2T7NMG4_POMCA</name>
<dbReference type="AlphaFoldDB" id="A0A2T7NMG4"/>
<dbReference type="EMBL" id="PZQS01000011">
    <property type="protein sequence ID" value="PVD22355.1"/>
    <property type="molecule type" value="Genomic_DNA"/>
</dbReference>
<protein>
    <submittedName>
        <fullName evidence="1">Uncharacterized protein</fullName>
    </submittedName>
</protein>
<dbReference type="Proteomes" id="UP000245119">
    <property type="component" value="Linkage Group LG11"/>
</dbReference>